<feature type="coiled-coil region" evidence="1">
    <location>
        <begin position="567"/>
        <end position="598"/>
    </location>
</feature>
<dbReference type="AlphaFoldDB" id="L0AVJ0"/>
<evidence type="ECO:0000313" key="2">
    <source>
        <dbReference type="EMBL" id="AFZ79565.1"/>
    </source>
</evidence>
<dbReference type="eggNOG" id="ENOG502QWUR">
    <property type="taxonomic scope" value="Eukaryota"/>
</dbReference>
<reference evidence="2 3" key="1">
    <citation type="journal article" date="2012" name="BMC Genomics">
        <title>Comparative genomic analysis and phylogenetic position of Theileria equi.</title>
        <authorList>
            <person name="Kappmeyer L.S."/>
            <person name="Thiagarajan M."/>
            <person name="Herndon D.R."/>
            <person name="Ramsay J.D."/>
            <person name="Caler E."/>
            <person name="Djikeng A."/>
            <person name="Gillespie J.J."/>
            <person name="Lau A.O."/>
            <person name="Roalson E.H."/>
            <person name="Silva J.C."/>
            <person name="Silva M.G."/>
            <person name="Suarez C.E."/>
            <person name="Ueti M.W."/>
            <person name="Nene V.M."/>
            <person name="Mealey R.H."/>
            <person name="Knowles D.P."/>
            <person name="Brayton K.A."/>
        </authorList>
    </citation>
    <scope>NUCLEOTIDE SEQUENCE [LARGE SCALE GENOMIC DNA]</scope>
    <source>
        <strain evidence="2 3">WA</strain>
    </source>
</reference>
<protein>
    <submittedName>
        <fullName evidence="2">Uncharacterized protein</fullName>
    </submittedName>
</protein>
<dbReference type="KEGG" id="beq:BEWA_024140"/>
<keyword evidence="1" id="KW-0175">Coiled coil</keyword>
<keyword evidence="3" id="KW-1185">Reference proteome</keyword>
<organism evidence="2 3">
    <name type="scientific">Theileria equi strain WA</name>
    <dbReference type="NCBI Taxonomy" id="1537102"/>
    <lineage>
        <taxon>Eukaryota</taxon>
        <taxon>Sar</taxon>
        <taxon>Alveolata</taxon>
        <taxon>Apicomplexa</taxon>
        <taxon>Aconoidasida</taxon>
        <taxon>Piroplasmida</taxon>
        <taxon>Theileriidae</taxon>
        <taxon>Theileria</taxon>
    </lineage>
</organism>
<dbReference type="RefSeq" id="XP_004829231.1">
    <property type="nucleotide sequence ID" value="XM_004829174.1"/>
</dbReference>
<proteinExistence type="predicted"/>
<accession>L0AVJ0</accession>
<dbReference type="EMBL" id="CP001669">
    <property type="protein sequence ID" value="AFZ79565.1"/>
    <property type="molecule type" value="Genomic_DNA"/>
</dbReference>
<evidence type="ECO:0000256" key="1">
    <source>
        <dbReference type="SAM" id="Coils"/>
    </source>
</evidence>
<gene>
    <name evidence="2" type="ORF">BEWA_024140</name>
</gene>
<name>L0AVJ0_THEEQ</name>
<dbReference type="GeneID" id="15806864"/>
<evidence type="ECO:0000313" key="3">
    <source>
        <dbReference type="Proteomes" id="UP000031512"/>
    </source>
</evidence>
<sequence length="641" mass="71563">MTTCGRSTGWRSYIYVDVDISKTSDNGNYTDNCHNSISFSKVNDKPEKGYKRYTHTPVVRSHYIGGINYNGEKQGSIPVTVGGYYNKNLTVYYLGYDEGNLVPLVVGITKSGTSYEYYTKVDYFVTSGRWTKEKTITQERQLSTKLQEISRGLTTVIILKIDQVTNGNYRANGTEKPPEANKDTQITVEGYAYEKVYKRFTHAPTGRISAMRLLSTKNAGNTIPFNPPVYESEYMEACIYYWNGDFWYSNPLLLELKSKSGTLSYYTLSDGVDKKWKSESGIQTDKIKDKLDQLNCEKNNAHVIEISKKNKTSSYQCLTEGCNVSIIFANIGNYEYYSQTIHSIDSSIRRFQDKGIEQTGINSPEGATQVYVYHCPKGPEGVPLLIYLPGSSNSWFQRRSLGSTEWTDVGNKPSNYKDDTNILRLIKDKLPIVIINVGDTKVHGDGESTYYEDPSGGKDKEKINLKRENKDDCFVGFVHSVLNKDVFVAGYVKYGSSPLQGIDLSFILKSVTAYYYDKGGPDFKLDDLLMIGFEKRGTGSKNYVYYSRNGGGSRWISIPGKTEKLDGRDLTDQLNQLKTELTEAKERLDAEKKKSRESNGSVLTPGAKAGIGIASVGAGGGAIGVAVWKGPALIARLITRL</sequence>
<dbReference type="VEuPathDB" id="PiroplasmaDB:BEWA_024140"/>
<dbReference type="Proteomes" id="UP000031512">
    <property type="component" value="Chromosome 1"/>
</dbReference>